<name>A0A1D7W573_BREAU</name>
<reference evidence="2" key="1">
    <citation type="submission" date="2016-09" db="EMBL/GenBank/DDBJ databases">
        <title>Complete Genome Sequence of Brevibacterium linens SMQ-1335.</title>
        <authorList>
            <person name="de Melo A.G."/>
            <person name="Labrie S.J."/>
            <person name="Dumaresq J."/>
            <person name="Roberts R.J."/>
            <person name="Tremblay D.M."/>
            <person name="Moineau S."/>
        </authorList>
    </citation>
    <scope>NUCLEOTIDE SEQUENCE [LARGE SCALE GENOMIC DNA]</scope>
    <source>
        <strain evidence="2">SMQ-1335</strain>
    </source>
</reference>
<evidence type="ECO:0000313" key="2">
    <source>
        <dbReference type="Proteomes" id="UP000094793"/>
    </source>
</evidence>
<evidence type="ECO:0000313" key="1">
    <source>
        <dbReference type="EMBL" id="AOP54122.1"/>
    </source>
</evidence>
<organism evidence="1 2">
    <name type="scientific">Brevibacterium aurantiacum</name>
    <dbReference type="NCBI Taxonomy" id="273384"/>
    <lineage>
        <taxon>Bacteria</taxon>
        <taxon>Bacillati</taxon>
        <taxon>Actinomycetota</taxon>
        <taxon>Actinomycetes</taxon>
        <taxon>Micrococcales</taxon>
        <taxon>Brevibacteriaceae</taxon>
        <taxon>Brevibacterium</taxon>
    </lineage>
</organism>
<dbReference type="KEGG" id="blin:BLSMQ_2416"/>
<dbReference type="AlphaFoldDB" id="A0A1D7W573"/>
<accession>A0A1D7W573</accession>
<proteinExistence type="predicted"/>
<dbReference type="EMBL" id="CP017150">
    <property type="protein sequence ID" value="AOP54122.1"/>
    <property type="molecule type" value="Genomic_DNA"/>
</dbReference>
<protein>
    <submittedName>
        <fullName evidence="1">Uncharacterized protein</fullName>
    </submittedName>
</protein>
<dbReference type="Proteomes" id="UP000094793">
    <property type="component" value="Chromosome"/>
</dbReference>
<gene>
    <name evidence="1" type="ORF">BLSMQ_2416</name>
</gene>
<sequence>MGNFGFGSAMTGSSTTYTTGNFSYWCYTLGIDVKCIAEKDSGAPRREGIPQHTP</sequence>